<evidence type="ECO:0000256" key="1">
    <source>
        <dbReference type="SAM" id="MobiDB-lite"/>
    </source>
</evidence>
<sequence length="201" mass="21719">MPDPTDPADPRGPDRPERPAGPASSDGPTAAEPDEQPEHRPDGLELARAIARATAGTTSAARRRKPRRDRGSGGRVSGSHPDDRDPQLLDATLARLVGDHGWELDLRVHGVFGRWPELVGQEVSSHCTPESFADGRLVVRTDSTAWATQLKLLAPTLVRRLNEELGHGTVVVIEVLGPHGPTWKKGPRSVRDGRGPRDTYG</sequence>
<proteinExistence type="predicted"/>
<organism evidence="2 3">
    <name type="scientific">Nocardioides kribbensis</name>
    <dbReference type="NCBI Taxonomy" id="305517"/>
    <lineage>
        <taxon>Bacteria</taxon>
        <taxon>Bacillati</taxon>
        <taxon>Actinomycetota</taxon>
        <taxon>Actinomycetes</taxon>
        <taxon>Propionibacteriales</taxon>
        <taxon>Nocardioidaceae</taxon>
        <taxon>Nocardioides</taxon>
    </lineage>
</organism>
<reference evidence="2 3" key="1">
    <citation type="submission" date="2024-02" db="EMBL/GenBank/DDBJ databases">
        <title>Full genome sequence of Nocardioides kribbensis.</title>
        <authorList>
            <person name="Poletto B.L."/>
            <person name="Silva G."/>
            <person name="Galante D."/>
            <person name="Campos K.R."/>
            <person name="Santos M.B.N."/>
            <person name="Sacchi C.T."/>
        </authorList>
    </citation>
    <scope>NUCLEOTIDE SEQUENCE [LARGE SCALE GENOMIC DNA]</scope>
    <source>
        <strain evidence="2 3">O4R</strain>
    </source>
</reference>
<keyword evidence="3" id="KW-1185">Reference proteome</keyword>
<dbReference type="InterPro" id="IPR007922">
    <property type="entry name" value="DciA-like"/>
</dbReference>
<dbReference type="Proteomes" id="UP001482520">
    <property type="component" value="Unassembled WGS sequence"/>
</dbReference>
<dbReference type="PANTHER" id="PTHR36456">
    <property type="entry name" value="UPF0232 PROTEIN SCO3875"/>
    <property type="match status" value="1"/>
</dbReference>
<comment type="caution">
    <text evidence="2">The sequence shown here is derived from an EMBL/GenBank/DDBJ whole genome shotgun (WGS) entry which is preliminary data.</text>
</comment>
<feature type="compositionally biased region" description="Basic and acidic residues" evidence="1">
    <location>
        <begin position="8"/>
        <end position="18"/>
    </location>
</feature>
<evidence type="ECO:0000313" key="2">
    <source>
        <dbReference type="EMBL" id="MEQ7847852.1"/>
    </source>
</evidence>
<dbReference type="Pfam" id="PF05258">
    <property type="entry name" value="DciA"/>
    <property type="match status" value="1"/>
</dbReference>
<feature type="compositionally biased region" description="Basic and acidic residues" evidence="1">
    <location>
        <begin position="189"/>
        <end position="201"/>
    </location>
</feature>
<protein>
    <submittedName>
        <fullName evidence="2">DciA family protein</fullName>
    </submittedName>
</protein>
<feature type="compositionally biased region" description="Low complexity" evidence="1">
    <location>
        <begin position="47"/>
        <end position="60"/>
    </location>
</feature>
<dbReference type="PANTHER" id="PTHR36456:SF1">
    <property type="entry name" value="UPF0232 PROTEIN SCO3875"/>
    <property type="match status" value="1"/>
</dbReference>
<accession>A0ABV1NZF0</accession>
<feature type="region of interest" description="Disordered" evidence="1">
    <location>
        <begin position="1"/>
        <end position="87"/>
    </location>
</feature>
<dbReference type="RefSeq" id="WP_251534479.1">
    <property type="nucleotide sequence ID" value="NZ_JBEFCX010000534.1"/>
</dbReference>
<feature type="region of interest" description="Disordered" evidence="1">
    <location>
        <begin position="182"/>
        <end position="201"/>
    </location>
</feature>
<feature type="compositionally biased region" description="Basic and acidic residues" evidence="1">
    <location>
        <begin position="36"/>
        <end position="45"/>
    </location>
</feature>
<evidence type="ECO:0000313" key="3">
    <source>
        <dbReference type="Proteomes" id="UP001482520"/>
    </source>
</evidence>
<name>A0ABV1NZF0_9ACTN</name>
<gene>
    <name evidence="2" type="ORF">V6R90_11230</name>
</gene>
<dbReference type="EMBL" id="JBEGDP010000011">
    <property type="protein sequence ID" value="MEQ7847852.1"/>
    <property type="molecule type" value="Genomic_DNA"/>
</dbReference>